<evidence type="ECO:0000313" key="2">
    <source>
        <dbReference type="Proteomes" id="UP000236291"/>
    </source>
</evidence>
<sequence length="47" mass="5659">SLFPYPTDGDNNKVSEVECSWQHRHDLECRWEQHRQPGCLRIWGFNS</sequence>
<comment type="caution">
    <text evidence="1">The sequence shown here is derived from an EMBL/GenBank/DDBJ whole genome shotgun (WGS) entry which is preliminary data.</text>
</comment>
<organism evidence="1 2">
    <name type="scientific">Trifolium pratense</name>
    <name type="common">Red clover</name>
    <dbReference type="NCBI Taxonomy" id="57577"/>
    <lineage>
        <taxon>Eukaryota</taxon>
        <taxon>Viridiplantae</taxon>
        <taxon>Streptophyta</taxon>
        <taxon>Embryophyta</taxon>
        <taxon>Tracheophyta</taxon>
        <taxon>Spermatophyta</taxon>
        <taxon>Magnoliopsida</taxon>
        <taxon>eudicotyledons</taxon>
        <taxon>Gunneridae</taxon>
        <taxon>Pentapetalae</taxon>
        <taxon>rosids</taxon>
        <taxon>fabids</taxon>
        <taxon>Fabales</taxon>
        <taxon>Fabaceae</taxon>
        <taxon>Papilionoideae</taxon>
        <taxon>50 kb inversion clade</taxon>
        <taxon>NPAAA clade</taxon>
        <taxon>Hologalegina</taxon>
        <taxon>IRL clade</taxon>
        <taxon>Trifolieae</taxon>
        <taxon>Trifolium</taxon>
    </lineage>
</organism>
<proteinExistence type="predicted"/>
<gene>
    <name evidence="1" type="ORF">L195_g062661</name>
</gene>
<reference evidence="1 2" key="1">
    <citation type="journal article" date="2014" name="Am. J. Bot.">
        <title>Genome assembly and annotation for red clover (Trifolium pratense; Fabaceae).</title>
        <authorList>
            <person name="Istvanek J."/>
            <person name="Jaros M."/>
            <person name="Krenek A."/>
            <person name="Repkova J."/>
        </authorList>
    </citation>
    <scope>NUCLEOTIDE SEQUENCE [LARGE SCALE GENOMIC DNA]</scope>
    <source>
        <strain evidence="2">cv. Tatra</strain>
        <tissue evidence="1">Young leaves</tissue>
    </source>
</reference>
<name>A0A2K3KGZ3_TRIPR</name>
<dbReference type="AlphaFoldDB" id="A0A2K3KGZ3"/>
<feature type="non-terminal residue" evidence="1">
    <location>
        <position position="1"/>
    </location>
</feature>
<evidence type="ECO:0000313" key="1">
    <source>
        <dbReference type="EMBL" id="PNX65555.1"/>
    </source>
</evidence>
<reference evidence="1 2" key="2">
    <citation type="journal article" date="2017" name="Front. Plant Sci.">
        <title>Gene Classification and Mining of Molecular Markers Useful in Red Clover (Trifolium pratense) Breeding.</title>
        <authorList>
            <person name="Istvanek J."/>
            <person name="Dluhosova J."/>
            <person name="Dluhos P."/>
            <person name="Patkova L."/>
            <person name="Nedelnik J."/>
            <person name="Repkova J."/>
        </authorList>
    </citation>
    <scope>NUCLEOTIDE SEQUENCE [LARGE SCALE GENOMIC DNA]</scope>
    <source>
        <strain evidence="2">cv. Tatra</strain>
        <tissue evidence="1">Young leaves</tissue>
    </source>
</reference>
<accession>A0A2K3KGZ3</accession>
<dbReference type="Proteomes" id="UP000236291">
    <property type="component" value="Unassembled WGS sequence"/>
</dbReference>
<protein>
    <submittedName>
        <fullName evidence="1">Uncharacterized protein</fullName>
    </submittedName>
</protein>
<dbReference type="EMBL" id="ASHM01181782">
    <property type="protein sequence ID" value="PNX65555.1"/>
    <property type="molecule type" value="Genomic_DNA"/>
</dbReference>